<keyword evidence="3" id="KW-1185">Reference proteome</keyword>
<name>A0ABN9TDH9_9DINO</name>
<dbReference type="EMBL" id="CAUYUJ010014607">
    <property type="protein sequence ID" value="CAK0843773.1"/>
    <property type="molecule type" value="Genomic_DNA"/>
</dbReference>
<feature type="compositionally biased region" description="Basic and acidic residues" evidence="1">
    <location>
        <begin position="243"/>
        <end position="256"/>
    </location>
</feature>
<evidence type="ECO:0000313" key="2">
    <source>
        <dbReference type="EMBL" id="CAK0843773.1"/>
    </source>
</evidence>
<feature type="region of interest" description="Disordered" evidence="1">
    <location>
        <begin position="136"/>
        <end position="201"/>
    </location>
</feature>
<dbReference type="Proteomes" id="UP001189429">
    <property type="component" value="Unassembled WGS sequence"/>
</dbReference>
<organism evidence="2 3">
    <name type="scientific">Prorocentrum cordatum</name>
    <dbReference type="NCBI Taxonomy" id="2364126"/>
    <lineage>
        <taxon>Eukaryota</taxon>
        <taxon>Sar</taxon>
        <taxon>Alveolata</taxon>
        <taxon>Dinophyceae</taxon>
        <taxon>Prorocentrales</taxon>
        <taxon>Prorocentraceae</taxon>
        <taxon>Prorocentrum</taxon>
    </lineage>
</organism>
<feature type="region of interest" description="Disordered" evidence="1">
    <location>
        <begin position="237"/>
        <end position="256"/>
    </location>
</feature>
<proteinExistence type="predicted"/>
<protein>
    <submittedName>
        <fullName evidence="2">Uncharacterized protein</fullName>
    </submittedName>
</protein>
<sequence>MISANCIPDGGVCAAAVDQTQDRVAETGECTEHVGQHTDQHGTSAWTSQAVKIGARLVHETHKAQYLQGPACSMADQTQEVTAPSLQQIQDFCEDTWRITRRARRRPMTHMPSLPHGTRQLAATAHVEAFQRRRDHILMHSSPSNERRPLPTTAEGRTAWTPTDFDDVPTMAGSTEPPETADANDHSMNDTPEEPEGHDDTSLMQQSGFVQVAQLGRVHDPHLMKFVQQAKDVDMLNPRMRQHRGDVSPDPEHEAA</sequence>
<comment type="caution">
    <text evidence="2">The sequence shown here is derived from an EMBL/GenBank/DDBJ whole genome shotgun (WGS) entry which is preliminary data.</text>
</comment>
<evidence type="ECO:0000256" key="1">
    <source>
        <dbReference type="SAM" id="MobiDB-lite"/>
    </source>
</evidence>
<accession>A0ABN9TDH9</accession>
<gene>
    <name evidence="2" type="ORF">PCOR1329_LOCUS38015</name>
</gene>
<evidence type="ECO:0000313" key="3">
    <source>
        <dbReference type="Proteomes" id="UP001189429"/>
    </source>
</evidence>
<reference evidence="2" key="1">
    <citation type="submission" date="2023-10" db="EMBL/GenBank/DDBJ databases">
        <authorList>
            <person name="Chen Y."/>
            <person name="Shah S."/>
            <person name="Dougan E. K."/>
            <person name="Thang M."/>
            <person name="Chan C."/>
        </authorList>
    </citation>
    <scope>NUCLEOTIDE SEQUENCE [LARGE SCALE GENOMIC DNA]</scope>
</reference>